<reference evidence="2 3" key="1">
    <citation type="journal article" date="2023" name="Plants (Basel)">
        <title>Bridging the Gap: Combining Genomics and Transcriptomics Approaches to Understand Stylosanthes scabra, an Orphan Legume from the Brazilian Caatinga.</title>
        <authorList>
            <person name="Ferreira-Neto J.R.C."/>
            <person name="da Silva M.D."/>
            <person name="Binneck E."/>
            <person name="de Melo N.F."/>
            <person name="da Silva R.H."/>
            <person name="de Melo A.L.T.M."/>
            <person name="Pandolfi V."/>
            <person name="Bustamante F.O."/>
            <person name="Brasileiro-Vidal A.C."/>
            <person name="Benko-Iseppon A.M."/>
        </authorList>
    </citation>
    <scope>NUCLEOTIDE SEQUENCE [LARGE SCALE GENOMIC DNA]</scope>
    <source>
        <tissue evidence="2">Leaves</tissue>
    </source>
</reference>
<proteinExistence type="predicted"/>
<sequence length="147" mass="16883">MTGSSPLFHHQRVRLGFTRQHTWGTERTQKGSTGYFGEFHDIQQLRNHTWDLFQVFVGCGKTTDARAHGLQIRKVCRDLLALPPLSLLLPLLLALAVVYLVSVTVLPELPFMSLYVYPPPRVPMMDARRYRSLFAQRRVVPPSPQRD</sequence>
<feature type="transmembrane region" description="Helical" evidence="1">
    <location>
        <begin position="87"/>
        <end position="106"/>
    </location>
</feature>
<keyword evidence="1" id="KW-1133">Transmembrane helix</keyword>
<keyword evidence="3" id="KW-1185">Reference proteome</keyword>
<keyword evidence="1" id="KW-0812">Transmembrane</keyword>
<keyword evidence="1" id="KW-0472">Membrane</keyword>
<protein>
    <submittedName>
        <fullName evidence="2">Uncharacterized protein</fullName>
    </submittedName>
</protein>
<organism evidence="2 3">
    <name type="scientific">Stylosanthes scabra</name>
    <dbReference type="NCBI Taxonomy" id="79078"/>
    <lineage>
        <taxon>Eukaryota</taxon>
        <taxon>Viridiplantae</taxon>
        <taxon>Streptophyta</taxon>
        <taxon>Embryophyta</taxon>
        <taxon>Tracheophyta</taxon>
        <taxon>Spermatophyta</taxon>
        <taxon>Magnoliopsida</taxon>
        <taxon>eudicotyledons</taxon>
        <taxon>Gunneridae</taxon>
        <taxon>Pentapetalae</taxon>
        <taxon>rosids</taxon>
        <taxon>fabids</taxon>
        <taxon>Fabales</taxon>
        <taxon>Fabaceae</taxon>
        <taxon>Papilionoideae</taxon>
        <taxon>50 kb inversion clade</taxon>
        <taxon>dalbergioids sensu lato</taxon>
        <taxon>Dalbergieae</taxon>
        <taxon>Pterocarpus clade</taxon>
        <taxon>Stylosanthes</taxon>
    </lineage>
</organism>
<evidence type="ECO:0000256" key="1">
    <source>
        <dbReference type="SAM" id="Phobius"/>
    </source>
</evidence>
<name>A0ABU6VWT7_9FABA</name>
<dbReference type="EMBL" id="JASCZI010152918">
    <property type="protein sequence ID" value="MED6176840.1"/>
    <property type="molecule type" value="Genomic_DNA"/>
</dbReference>
<evidence type="ECO:0000313" key="3">
    <source>
        <dbReference type="Proteomes" id="UP001341840"/>
    </source>
</evidence>
<comment type="caution">
    <text evidence="2">The sequence shown here is derived from an EMBL/GenBank/DDBJ whole genome shotgun (WGS) entry which is preliminary data.</text>
</comment>
<gene>
    <name evidence="2" type="ORF">PIB30_092170</name>
</gene>
<dbReference type="Proteomes" id="UP001341840">
    <property type="component" value="Unassembled WGS sequence"/>
</dbReference>
<accession>A0ABU6VWT7</accession>
<evidence type="ECO:0000313" key="2">
    <source>
        <dbReference type="EMBL" id="MED6176840.1"/>
    </source>
</evidence>
<feature type="non-terminal residue" evidence="2">
    <location>
        <position position="147"/>
    </location>
</feature>